<evidence type="ECO:0000313" key="2">
    <source>
        <dbReference type="Proteomes" id="UP000728032"/>
    </source>
</evidence>
<dbReference type="GO" id="GO:0003676">
    <property type="term" value="F:nucleic acid binding"/>
    <property type="evidence" value="ECO:0007669"/>
    <property type="project" value="InterPro"/>
</dbReference>
<sequence>MPTRKGRLSKPVRHYHRPRAYRMAPARRHKMAVRPDNEEGRLLVSNIGPNINLDAINEVLALFGNVGKIQIHQNVDLSLTEVHRYLWRVVSFA</sequence>
<evidence type="ECO:0008006" key="3">
    <source>
        <dbReference type="Google" id="ProtNLM"/>
    </source>
</evidence>
<dbReference type="AlphaFoldDB" id="A0A7R9MF73"/>
<name>A0A7R9MF73_9ACAR</name>
<protein>
    <recommendedName>
        <fullName evidence="3">RRM domain-containing protein</fullName>
    </recommendedName>
</protein>
<dbReference type="SUPFAM" id="SSF54928">
    <property type="entry name" value="RNA-binding domain, RBD"/>
    <property type="match status" value="1"/>
</dbReference>
<gene>
    <name evidence="1" type="ORF">ONB1V03_LOCUS15578</name>
</gene>
<organism evidence="1">
    <name type="scientific">Oppiella nova</name>
    <dbReference type="NCBI Taxonomy" id="334625"/>
    <lineage>
        <taxon>Eukaryota</taxon>
        <taxon>Metazoa</taxon>
        <taxon>Ecdysozoa</taxon>
        <taxon>Arthropoda</taxon>
        <taxon>Chelicerata</taxon>
        <taxon>Arachnida</taxon>
        <taxon>Acari</taxon>
        <taxon>Acariformes</taxon>
        <taxon>Sarcoptiformes</taxon>
        <taxon>Oribatida</taxon>
        <taxon>Brachypylina</taxon>
        <taxon>Oppioidea</taxon>
        <taxon>Oppiidae</taxon>
        <taxon>Oppiella</taxon>
    </lineage>
</organism>
<evidence type="ECO:0000313" key="1">
    <source>
        <dbReference type="EMBL" id="CAD7658958.1"/>
    </source>
</evidence>
<dbReference type="InterPro" id="IPR035979">
    <property type="entry name" value="RBD_domain_sf"/>
</dbReference>
<accession>A0A7R9MF73</accession>
<dbReference type="EMBL" id="OC931028">
    <property type="protein sequence ID" value="CAD7658958.1"/>
    <property type="molecule type" value="Genomic_DNA"/>
</dbReference>
<proteinExistence type="predicted"/>
<dbReference type="EMBL" id="CAJPVJ010016203">
    <property type="protein sequence ID" value="CAG2176144.1"/>
    <property type="molecule type" value="Genomic_DNA"/>
</dbReference>
<dbReference type="Proteomes" id="UP000728032">
    <property type="component" value="Unassembled WGS sequence"/>
</dbReference>
<dbReference type="OrthoDB" id="6730379at2759"/>
<reference evidence="1" key="1">
    <citation type="submission" date="2020-11" db="EMBL/GenBank/DDBJ databases">
        <authorList>
            <person name="Tran Van P."/>
        </authorList>
    </citation>
    <scope>NUCLEOTIDE SEQUENCE</scope>
</reference>
<keyword evidence="2" id="KW-1185">Reference proteome</keyword>